<accession>A0A8K1CPI9</accession>
<keyword evidence="2" id="KW-0732">Signal</keyword>
<keyword evidence="5" id="KW-1185">Reference proteome</keyword>
<evidence type="ECO:0000313" key="5">
    <source>
        <dbReference type="Proteomes" id="UP000794436"/>
    </source>
</evidence>
<dbReference type="Proteomes" id="UP000794436">
    <property type="component" value="Unassembled WGS sequence"/>
</dbReference>
<feature type="signal peptide" evidence="2">
    <location>
        <begin position="1"/>
        <end position="27"/>
    </location>
</feature>
<feature type="compositionally biased region" description="Basic residues" evidence="1">
    <location>
        <begin position="202"/>
        <end position="218"/>
    </location>
</feature>
<protein>
    <recommendedName>
        <fullName evidence="3">Nucleoplasmin-like domain-containing protein</fullName>
    </recommendedName>
</protein>
<name>A0A8K1CPI9_PYTOL</name>
<dbReference type="OrthoDB" id="76473at2759"/>
<sequence length="218" mass="23383">MGPSGSLWDFGVKMVFFWACEVTETKAAVVKIPQDYVLNVCSATLADSDNAGIVSVGIETTQMDSKVWKGVVAHLGATAHAHQVKLDLVFGVTPQIKFYVAKGTGKVNLTGYFQPGPSAELVEAVPVQEAKPVQTADKKSKKRAREETTSVAWDQAASSDSEDEAEKEEQPTKKQTTASKPQAAKPSPVNGHADTAAAANGAKKKKKKNRNKNKDKKE</sequence>
<evidence type="ECO:0000313" key="4">
    <source>
        <dbReference type="EMBL" id="TMW66038.1"/>
    </source>
</evidence>
<dbReference type="Pfam" id="PF17800">
    <property type="entry name" value="NPL"/>
    <property type="match status" value="1"/>
</dbReference>
<feature type="domain" description="Nucleoplasmin-like" evidence="3">
    <location>
        <begin position="17"/>
        <end position="113"/>
    </location>
</feature>
<dbReference type="AlphaFoldDB" id="A0A8K1CPI9"/>
<comment type="caution">
    <text evidence="4">The sequence shown here is derived from an EMBL/GenBank/DDBJ whole genome shotgun (WGS) entry which is preliminary data.</text>
</comment>
<feature type="region of interest" description="Disordered" evidence="1">
    <location>
        <begin position="131"/>
        <end position="218"/>
    </location>
</feature>
<evidence type="ECO:0000256" key="2">
    <source>
        <dbReference type="SAM" id="SignalP"/>
    </source>
</evidence>
<evidence type="ECO:0000259" key="3">
    <source>
        <dbReference type="Pfam" id="PF17800"/>
    </source>
</evidence>
<proteinExistence type="predicted"/>
<evidence type="ECO:0000256" key="1">
    <source>
        <dbReference type="SAM" id="MobiDB-lite"/>
    </source>
</evidence>
<dbReference type="InterPro" id="IPR041232">
    <property type="entry name" value="NPL"/>
</dbReference>
<dbReference type="EMBL" id="SPLM01000036">
    <property type="protein sequence ID" value="TMW66038.1"/>
    <property type="molecule type" value="Genomic_DNA"/>
</dbReference>
<organism evidence="4 5">
    <name type="scientific">Pythium oligandrum</name>
    <name type="common">Mycoparasitic fungus</name>
    <dbReference type="NCBI Taxonomy" id="41045"/>
    <lineage>
        <taxon>Eukaryota</taxon>
        <taxon>Sar</taxon>
        <taxon>Stramenopiles</taxon>
        <taxon>Oomycota</taxon>
        <taxon>Peronosporomycetes</taxon>
        <taxon>Pythiales</taxon>
        <taxon>Pythiaceae</taxon>
        <taxon>Pythium</taxon>
    </lineage>
</organism>
<dbReference type="Gene3D" id="2.60.120.340">
    <property type="entry name" value="Nucleoplasmin core domain"/>
    <property type="match status" value="1"/>
</dbReference>
<reference evidence="4" key="1">
    <citation type="submission" date="2019-03" db="EMBL/GenBank/DDBJ databases">
        <title>Long read genome sequence of the mycoparasitic Pythium oligandrum ATCC 38472 isolated from sugarbeet rhizosphere.</title>
        <authorList>
            <person name="Gaulin E."/>
        </authorList>
    </citation>
    <scope>NUCLEOTIDE SEQUENCE</scope>
    <source>
        <strain evidence="4">ATCC 38472_TT</strain>
    </source>
</reference>
<gene>
    <name evidence="4" type="ORF">Poli38472_003803</name>
</gene>
<feature type="chain" id="PRO_5035444422" description="Nucleoplasmin-like domain-containing protein" evidence="2">
    <location>
        <begin position="28"/>
        <end position="218"/>
    </location>
</feature>